<gene>
    <name evidence="2" type="ORF">N5B56_12665</name>
</gene>
<dbReference type="Proteomes" id="UP001431199">
    <property type="component" value="Unassembled WGS sequence"/>
</dbReference>
<dbReference type="Gene3D" id="2.60.40.1180">
    <property type="entry name" value="Golgi alpha-mannosidase II"/>
    <property type="match status" value="1"/>
</dbReference>
<comment type="caution">
    <text evidence="2">The sequence shown here is derived from an EMBL/GenBank/DDBJ whole genome shotgun (WGS) entry which is preliminary data.</text>
</comment>
<accession>A0ABT2M366</accession>
<proteinExistence type="predicted"/>
<dbReference type="Pfam" id="PF17189">
    <property type="entry name" value="Glyco_hydro_30C"/>
    <property type="match status" value="1"/>
</dbReference>
<feature type="domain" description="Glycosyl hydrolase family 30 beta sandwich" evidence="1">
    <location>
        <begin position="6"/>
        <end position="56"/>
    </location>
</feature>
<keyword evidence="3" id="KW-1185">Reference proteome</keyword>
<evidence type="ECO:0000259" key="1">
    <source>
        <dbReference type="Pfam" id="PF17189"/>
    </source>
</evidence>
<evidence type="ECO:0000313" key="2">
    <source>
        <dbReference type="EMBL" id="MCT7399920.1"/>
    </source>
</evidence>
<dbReference type="EMBL" id="JAODBU010000014">
    <property type="protein sequence ID" value="MCT7399920.1"/>
    <property type="molecule type" value="Genomic_DNA"/>
</dbReference>
<dbReference type="InterPro" id="IPR013780">
    <property type="entry name" value="Glyco_hydro_b"/>
</dbReference>
<dbReference type="InterPro" id="IPR033452">
    <property type="entry name" value="GH30_C"/>
</dbReference>
<evidence type="ECO:0000313" key="3">
    <source>
        <dbReference type="Proteomes" id="UP001431199"/>
    </source>
</evidence>
<name>A0ABT2M366_9FIRM</name>
<sequence>MAFSRYSDDVDVTSFENPNGDIVVVVLNKTNESRPAGIRVNDTVAQLDMPPMLIMTGVIN</sequence>
<organism evidence="2 3">
    <name type="scientific">Eubacterium album</name>
    <dbReference type="NCBI Taxonomy" id="2978477"/>
    <lineage>
        <taxon>Bacteria</taxon>
        <taxon>Bacillati</taxon>
        <taxon>Bacillota</taxon>
        <taxon>Clostridia</taxon>
        <taxon>Eubacteriales</taxon>
        <taxon>Eubacteriaceae</taxon>
        <taxon>Eubacterium</taxon>
    </lineage>
</organism>
<protein>
    <recommendedName>
        <fullName evidence="1">Glycosyl hydrolase family 30 beta sandwich domain-containing protein</fullName>
    </recommendedName>
</protein>
<reference evidence="2" key="1">
    <citation type="submission" date="2022-09" db="EMBL/GenBank/DDBJ databases">
        <title>Eubacterium sp. LFL-14 isolated from human feces.</title>
        <authorList>
            <person name="Liu F."/>
        </authorList>
    </citation>
    <scope>NUCLEOTIDE SEQUENCE</scope>
    <source>
        <strain evidence="2">LFL-14</strain>
    </source>
</reference>